<feature type="domain" description="SCP" evidence="2">
    <location>
        <begin position="196"/>
        <end position="305"/>
    </location>
</feature>
<sequence length="320" mass="34128">MIVAVLAAPGLARAQRCEDDVLAEAAAAVLMHGGDPTGAELLAAARHAGSDAPTVHALAIHDGDEGRIGPWLERLGERLRAPVVCGEARRDERWLVIAAPRAGRLVDEGNERFRIELGPGFADPMVFVEDPHGNVERVEPFEGRADVPSDLERPVRVQLVARGPDGPRPVAERRIGGDEDPARRTSADDEPLDARIEALRSQAHVSPLRPHRVLASVAQAHADAVCRVGRAAHELEPGRDPRARARERGIEARHVGEVIARGADVAGAFLALTRSPSHRSALVDRRFTDAGAGIATDDAGRACVVVVLAAWPRLVVGASR</sequence>
<feature type="compositionally biased region" description="Basic and acidic residues" evidence="1">
    <location>
        <begin position="170"/>
        <end position="189"/>
    </location>
</feature>
<dbReference type="PANTHER" id="PTHR31157:SF1">
    <property type="entry name" value="SCP DOMAIN-CONTAINING PROTEIN"/>
    <property type="match status" value="1"/>
</dbReference>
<accession>A0A0F6W5P7</accession>
<protein>
    <recommendedName>
        <fullName evidence="2">SCP domain-containing protein</fullName>
    </recommendedName>
</protein>
<dbReference type="Proteomes" id="UP000034883">
    <property type="component" value="Chromosome"/>
</dbReference>
<dbReference type="KEGG" id="samy:DB32_005311"/>
<proteinExistence type="predicted"/>
<evidence type="ECO:0000256" key="1">
    <source>
        <dbReference type="SAM" id="MobiDB-lite"/>
    </source>
</evidence>
<name>A0A0F6W5P7_9BACT</name>
<evidence type="ECO:0000313" key="3">
    <source>
        <dbReference type="EMBL" id="AKF08162.1"/>
    </source>
</evidence>
<dbReference type="AlphaFoldDB" id="A0A0F6W5P7"/>
<dbReference type="InterPro" id="IPR014044">
    <property type="entry name" value="CAP_dom"/>
</dbReference>
<evidence type="ECO:0000313" key="4">
    <source>
        <dbReference type="Proteomes" id="UP000034883"/>
    </source>
</evidence>
<dbReference type="SUPFAM" id="SSF55797">
    <property type="entry name" value="PR-1-like"/>
    <property type="match status" value="1"/>
</dbReference>
<dbReference type="STRING" id="927083.DB32_005311"/>
<dbReference type="Gene3D" id="3.40.33.10">
    <property type="entry name" value="CAP"/>
    <property type="match status" value="1"/>
</dbReference>
<feature type="region of interest" description="Disordered" evidence="1">
    <location>
        <begin position="161"/>
        <end position="189"/>
    </location>
</feature>
<dbReference type="PANTHER" id="PTHR31157">
    <property type="entry name" value="SCP DOMAIN-CONTAINING PROTEIN"/>
    <property type="match status" value="1"/>
</dbReference>
<reference evidence="3 4" key="1">
    <citation type="submission" date="2015-03" db="EMBL/GenBank/DDBJ databases">
        <title>Genome assembly of Sandaracinus amylolyticus DSM 53668.</title>
        <authorList>
            <person name="Sharma G."/>
            <person name="Subramanian S."/>
        </authorList>
    </citation>
    <scope>NUCLEOTIDE SEQUENCE [LARGE SCALE GENOMIC DNA]</scope>
    <source>
        <strain evidence="3 4">DSM 53668</strain>
    </source>
</reference>
<keyword evidence="4" id="KW-1185">Reference proteome</keyword>
<evidence type="ECO:0000259" key="2">
    <source>
        <dbReference type="Pfam" id="PF00188"/>
    </source>
</evidence>
<dbReference type="Pfam" id="PF00188">
    <property type="entry name" value="CAP"/>
    <property type="match status" value="1"/>
</dbReference>
<dbReference type="InterPro" id="IPR035940">
    <property type="entry name" value="CAP_sf"/>
</dbReference>
<dbReference type="CDD" id="cd05379">
    <property type="entry name" value="CAP_bacterial"/>
    <property type="match status" value="1"/>
</dbReference>
<gene>
    <name evidence="3" type="ORF">DB32_005311</name>
</gene>
<organism evidence="3 4">
    <name type="scientific">Sandaracinus amylolyticus</name>
    <dbReference type="NCBI Taxonomy" id="927083"/>
    <lineage>
        <taxon>Bacteria</taxon>
        <taxon>Pseudomonadati</taxon>
        <taxon>Myxococcota</taxon>
        <taxon>Polyangia</taxon>
        <taxon>Polyangiales</taxon>
        <taxon>Sandaracinaceae</taxon>
        <taxon>Sandaracinus</taxon>
    </lineage>
</organism>
<dbReference type="EMBL" id="CP011125">
    <property type="protein sequence ID" value="AKF08162.1"/>
    <property type="molecule type" value="Genomic_DNA"/>
</dbReference>